<dbReference type="GO" id="GO:0009891">
    <property type="term" value="P:positive regulation of biosynthetic process"/>
    <property type="evidence" value="ECO:0007669"/>
    <property type="project" value="UniProtKB-ARBA"/>
</dbReference>
<dbReference type="PANTHER" id="PTHR30537">
    <property type="entry name" value="HTH-TYPE TRANSCRIPTIONAL REGULATOR"/>
    <property type="match status" value="1"/>
</dbReference>
<evidence type="ECO:0000256" key="4">
    <source>
        <dbReference type="ARBA" id="ARBA00023159"/>
    </source>
</evidence>
<dbReference type="InterPro" id="IPR036388">
    <property type="entry name" value="WH-like_DNA-bd_sf"/>
</dbReference>
<dbReference type="PANTHER" id="PTHR30537:SF79">
    <property type="entry name" value="TRANSCRIPTIONAL REGULATOR-RELATED"/>
    <property type="match status" value="1"/>
</dbReference>
<dbReference type="PROSITE" id="PS50931">
    <property type="entry name" value="HTH_LYSR"/>
    <property type="match status" value="1"/>
</dbReference>
<dbReference type="Proteomes" id="UP000323425">
    <property type="component" value="Unassembled WGS sequence"/>
</dbReference>
<feature type="domain" description="HTH lysR-type" evidence="7">
    <location>
        <begin position="40"/>
        <end position="97"/>
    </location>
</feature>
<dbReference type="InterPro" id="IPR036390">
    <property type="entry name" value="WH_DNA-bd_sf"/>
</dbReference>
<dbReference type="GO" id="GO:0043565">
    <property type="term" value="F:sequence-specific DNA binding"/>
    <property type="evidence" value="ECO:0007669"/>
    <property type="project" value="TreeGrafter"/>
</dbReference>
<evidence type="ECO:0000256" key="1">
    <source>
        <dbReference type="ARBA" id="ARBA00009437"/>
    </source>
</evidence>
<evidence type="ECO:0000313" key="8">
    <source>
        <dbReference type="EMBL" id="KAA8561193.1"/>
    </source>
</evidence>
<dbReference type="SUPFAM" id="SSF46785">
    <property type="entry name" value="Winged helix' DNA-binding domain"/>
    <property type="match status" value="1"/>
</dbReference>
<keyword evidence="2" id="KW-0805">Transcription regulation</keyword>
<dbReference type="Gene3D" id="3.40.190.10">
    <property type="entry name" value="Periplasmic binding protein-like II"/>
    <property type="match status" value="2"/>
</dbReference>
<dbReference type="PRINTS" id="PR00039">
    <property type="entry name" value="HTHLYSR"/>
</dbReference>
<evidence type="ECO:0000256" key="6">
    <source>
        <dbReference type="SAM" id="MobiDB-lite"/>
    </source>
</evidence>
<dbReference type="CDD" id="cd08432">
    <property type="entry name" value="PBP2_GcdR_TrpI_HvrB_AmpR_like"/>
    <property type="match status" value="1"/>
</dbReference>
<evidence type="ECO:0000313" key="9">
    <source>
        <dbReference type="Proteomes" id="UP000323425"/>
    </source>
</evidence>
<organism evidence="8 9">
    <name type="scientific">Pseudomonas extremaustralis</name>
    <dbReference type="NCBI Taxonomy" id="359110"/>
    <lineage>
        <taxon>Bacteria</taxon>
        <taxon>Pseudomonadati</taxon>
        <taxon>Pseudomonadota</taxon>
        <taxon>Gammaproteobacteria</taxon>
        <taxon>Pseudomonadales</taxon>
        <taxon>Pseudomonadaceae</taxon>
        <taxon>Pseudomonas</taxon>
    </lineage>
</organism>
<dbReference type="InterPro" id="IPR058163">
    <property type="entry name" value="LysR-type_TF_proteobact-type"/>
</dbReference>
<dbReference type="GO" id="GO:0006351">
    <property type="term" value="P:DNA-templated transcription"/>
    <property type="evidence" value="ECO:0007669"/>
    <property type="project" value="TreeGrafter"/>
</dbReference>
<protein>
    <submittedName>
        <fullName evidence="8">Glycine cleavage system transcriptional activator</fullName>
    </submittedName>
</protein>
<name>A0A5M9IYC7_9PSED</name>
<sequence>MRPPRPAANQRATKGGASPKIGTFSPHPEAPQVALFKDLPPLLALRAFEAVARHLSFIKAANELSVTQSALSHQVQKLEQHLGKPLFIRRTRAIDLTADGQRYYDEIRPALDAIAAATRTQRVAPGATVLRIGLLASFATLWLAPRLAGFLNRYPHIQVELLPAIQLANVDGTTIDLAIRYGKGDWPDVQAIRLMPEILSPVCSPAFKASQLHHGPLLMATSHRPFEWTDWSAHYRVDLDQHPRVMLHDYNIVVEAAVAGQGIAMGRHRLIERRLQDGSLVEAFDWPPYHSAIGYWLITPQGPANEAARCFSEWLQQACTDA</sequence>
<dbReference type="Pfam" id="PF03466">
    <property type="entry name" value="LysR_substrate"/>
    <property type="match status" value="1"/>
</dbReference>
<dbReference type="InterPro" id="IPR005119">
    <property type="entry name" value="LysR_subst-bd"/>
</dbReference>
<keyword evidence="3" id="KW-0238">DNA-binding</keyword>
<evidence type="ECO:0000256" key="5">
    <source>
        <dbReference type="ARBA" id="ARBA00023163"/>
    </source>
</evidence>
<comment type="caution">
    <text evidence="8">The sequence shown here is derived from an EMBL/GenBank/DDBJ whole genome shotgun (WGS) entry which is preliminary data.</text>
</comment>
<dbReference type="SUPFAM" id="SSF53850">
    <property type="entry name" value="Periplasmic binding protein-like II"/>
    <property type="match status" value="1"/>
</dbReference>
<accession>A0A5M9IYC7</accession>
<dbReference type="Pfam" id="PF00126">
    <property type="entry name" value="HTH_1"/>
    <property type="match status" value="1"/>
</dbReference>
<dbReference type="EMBL" id="VTFH01000001">
    <property type="protein sequence ID" value="KAA8561193.1"/>
    <property type="molecule type" value="Genomic_DNA"/>
</dbReference>
<dbReference type="InterPro" id="IPR000847">
    <property type="entry name" value="LysR_HTH_N"/>
</dbReference>
<evidence type="ECO:0000259" key="7">
    <source>
        <dbReference type="PROSITE" id="PS50931"/>
    </source>
</evidence>
<dbReference type="FunFam" id="1.10.10.10:FF:000038">
    <property type="entry name" value="Glycine cleavage system transcriptional activator"/>
    <property type="match status" value="1"/>
</dbReference>
<keyword evidence="5" id="KW-0804">Transcription</keyword>
<evidence type="ECO:0000256" key="3">
    <source>
        <dbReference type="ARBA" id="ARBA00023125"/>
    </source>
</evidence>
<keyword evidence="4" id="KW-0010">Activator</keyword>
<comment type="similarity">
    <text evidence="1">Belongs to the LysR transcriptional regulatory family.</text>
</comment>
<dbReference type="AlphaFoldDB" id="A0A5M9IYC7"/>
<feature type="region of interest" description="Disordered" evidence="6">
    <location>
        <begin position="1"/>
        <end position="24"/>
    </location>
</feature>
<dbReference type="Gene3D" id="1.10.10.10">
    <property type="entry name" value="Winged helix-like DNA-binding domain superfamily/Winged helix DNA-binding domain"/>
    <property type="match status" value="1"/>
</dbReference>
<evidence type="ECO:0000256" key="2">
    <source>
        <dbReference type="ARBA" id="ARBA00023015"/>
    </source>
</evidence>
<gene>
    <name evidence="8" type="primary">gcvA_3</name>
    <name evidence="8" type="ORF">FX985_01243</name>
</gene>
<proteinExistence type="inferred from homology"/>
<dbReference type="GO" id="GO:0003700">
    <property type="term" value="F:DNA-binding transcription factor activity"/>
    <property type="evidence" value="ECO:0007669"/>
    <property type="project" value="InterPro"/>
</dbReference>
<reference evidence="8 9" key="1">
    <citation type="journal article" date="2018" name="Plant Biotechnol. Rep.">
        <title>Diversity and antifungal activity of endophytic bacteria associated with Panax ginseng seedlings.</title>
        <authorList>
            <person name="Park J.M."/>
            <person name="Hong C.E."/>
            <person name="Jo S.H."/>
        </authorList>
    </citation>
    <scope>NUCLEOTIDE SEQUENCE [LARGE SCALE GENOMIC DNA]</scope>
    <source>
        <strain evidence="8 9">PgKB38</strain>
    </source>
</reference>